<dbReference type="EMBL" id="JAIWYP010000012">
    <property type="protein sequence ID" value="KAH3730091.1"/>
    <property type="molecule type" value="Genomic_DNA"/>
</dbReference>
<gene>
    <name evidence="2" type="ORF">DPMN_056070</name>
</gene>
<organism evidence="2 3">
    <name type="scientific">Dreissena polymorpha</name>
    <name type="common">Zebra mussel</name>
    <name type="synonym">Mytilus polymorpha</name>
    <dbReference type="NCBI Taxonomy" id="45954"/>
    <lineage>
        <taxon>Eukaryota</taxon>
        <taxon>Metazoa</taxon>
        <taxon>Spiralia</taxon>
        <taxon>Lophotrochozoa</taxon>
        <taxon>Mollusca</taxon>
        <taxon>Bivalvia</taxon>
        <taxon>Autobranchia</taxon>
        <taxon>Heteroconchia</taxon>
        <taxon>Euheterodonta</taxon>
        <taxon>Imparidentia</taxon>
        <taxon>Neoheterodontei</taxon>
        <taxon>Myida</taxon>
        <taxon>Dreissenoidea</taxon>
        <taxon>Dreissenidae</taxon>
        <taxon>Dreissena</taxon>
    </lineage>
</organism>
<accession>A0A9D4HT59</accession>
<feature type="domain" description="DUF6589" evidence="1">
    <location>
        <begin position="9"/>
        <end position="87"/>
    </location>
</feature>
<dbReference type="InterPro" id="IPR046496">
    <property type="entry name" value="DUF6589"/>
</dbReference>
<dbReference type="Pfam" id="PF20231">
    <property type="entry name" value="DUF6589"/>
    <property type="match status" value="1"/>
</dbReference>
<evidence type="ECO:0000313" key="2">
    <source>
        <dbReference type="EMBL" id="KAH3730091.1"/>
    </source>
</evidence>
<protein>
    <recommendedName>
        <fullName evidence="1">DUF6589 domain-containing protein</fullName>
    </recommendedName>
</protein>
<evidence type="ECO:0000259" key="1">
    <source>
        <dbReference type="Pfam" id="PF20231"/>
    </source>
</evidence>
<comment type="caution">
    <text evidence="2">The sequence shown here is derived from an EMBL/GenBank/DDBJ whole genome shotgun (WGS) entry which is preliminary data.</text>
</comment>
<name>A0A9D4HT59_DREPO</name>
<reference evidence="2" key="1">
    <citation type="journal article" date="2019" name="bioRxiv">
        <title>The Genome of the Zebra Mussel, Dreissena polymorpha: A Resource for Invasive Species Research.</title>
        <authorList>
            <person name="McCartney M.A."/>
            <person name="Auch B."/>
            <person name="Kono T."/>
            <person name="Mallez S."/>
            <person name="Zhang Y."/>
            <person name="Obille A."/>
            <person name="Becker A."/>
            <person name="Abrahante J.E."/>
            <person name="Garbe J."/>
            <person name="Badalamenti J.P."/>
            <person name="Herman A."/>
            <person name="Mangelson H."/>
            <person name="Liachko I."/>
            <person name="Sullivan S."/>
            <person name="Sone E.D."/>
            <person name="Koren S."/>
            <person name="Silverstein K.A.T."/>
            <person name="Beckman K.B."/>
            <person name="Gohl D.M."/>
        </authorList>
    </citation>
    <scope>NUCLEOTIDE SEQUENCE</scope>
    <source>
        <strain evidence="2">Duluth1</strain>
        <tissue evidence="2">Whole animal</tissue>
    </source>
</reference>
<proteinExistence type="predicted"/>
<dbReference type="AlphaFoldDB" id="A0A9D4HT59"/>
<sequence length="92" mass="10559">MCMFYNVNLGVVKENPATCKGVIEIMKYLNRYTPRDVEGTPWPIICHGDQLSVERMIECRIAMTSSALPVDRLEGLIPRPQNFHKRIVLLQV</sequence>
<evidence type="ECO:0000313" key="3">
    <source>
        <dbReference type="Proteomes" id="UP000828390"/>
    </source>
</evidence>
<reference evidence="2" key="2">
    <citation type="submission" date="2020-11" db="EMBL/GenBank/DDBJ databases">
        <authorList>
            <person name="McCartney M.A."/>
            <person name="Auch B."/>
            <person name="Kono T."/>
            <person name="Mallez S."/>
            <person name="Becker A."/>
            <person name="Gohl D.M."/>
            <person name="Silverstein K.A.T."/>
            <person name="Koren S."/>
            <person name="Bechman K.B."/>
            <person name="Herman A."/>
            <person name="Abrahante J.E."/>
            <person name="Garbe J."/>
        </authorList>
    </citation>
    <scope>NUCLEOTIDE SEQUENCE</scope>
    <source>
        <strain evidence="2">Duluth1</strain>
        <tissue evidence="2">Whole animal</tissue>
    </source>
</reference>
<keyword evidence="3" id="KW-1185">Reference proteome</keyword>
<dbReference type="Proteomes" id="UP000828390">
    <property type="component" value="Unassembled WGS sequence"/>
</dbReference>